<dbReference type="PANTHER" id="PTHR16222">
    <property type="entry name" value="ADP-RIBOSYLGLYCOHYDROLASE"/>
    <property type="match status" value="1"/>
</dbReference>
<keyword evidence="5" id="KW-1185">Reference proteome</keyword>
<dbReference type="EMBL" id="LGHJ01000027">
    <property type="protein sequence ID" value="KPL71244.1"/>
    <property type="molecule type" value="Genomic_DNA"/>
</dbReference>
<dbReference type="Pfam" id="PF03747">
    <property type="entry name" value="ADP_ribosyl_GH"/>
    <property type="match status" value="1"/>
</dbReference>
<feature type="binding site" evidence="3">
    <location>
        <position position="295"/>
    </location>
    <ligand>
        <name>Mg(2+)</name>
        <dbReference type="ChEBI" id="CHEBI:18420"/>
        <label>1</label>
    </ligand>
</feature>
<dbReference type="SUPFAM" id="SSF101478">
    <property type="entry name" value="ADP-ribosylglycohydrolase"/>
    <property type="match status" value="1"/>
</dbReference>
<dbReference type="PANTHER" id="PTHR16222:SF24">
    <property type="entry name" value="ADP-RIBOSYLHYDROLASE ARH3"/>
    <property type="match status" value="1"/>
</dbReference>
<protein>
    <recommendedName>
        <fullName evidence="6">ADP-ribosylglycohydrolase</fullName>
    </recommendedName>
</protein>
<evidence type="ECO:0000313" key="4">
    <source>
        <dbReference type="EMBL" id="KPL71244.1"/>
    </source>
</evidence>
<evidence type="ECO:0008006" key="6">
    <source>
        <dbReference type="Google" id="ProtNLM"/>
    </source>
</evidence>
<feature type="binding site" evidence="3">
    <location>
        <position position="64"/>
    </location>
    <ligand>
        <name>Mg(2+)</name>
        <dbReference type="ChEBI" id="CHEBI:18420"/>
        <label>1</label>
    </ligand>
</feature>
<dbReference type="Proteomes" id="UP000050514">
    <property type="component" value="Unassembled WGS sequence"/>
</dbReference>
<proteinExistence type="inferred from homology"/>
<evidence type="ECO:0000256" key="2">
    <source>
        <dbReference type="ARBA" id="ARBA00022801"/>
    </source>
</evidence>
<reference evidence="4 5" key="1">
    <citation type="submission" date="2015-07" db="EMBL/GenBank/DDBJ databases">
        <title>Draft genome of Bellilinea caldifistulae DSM 17877.</title>
        <authorList>
            <person name="Hemp J."/>
            <person name="Ward L.M."/>
            <person name="Pace L.A."/>
            <person name="Fischer W.W."/>
        </authorList>
    </citation>
    <scope>NUCLEOTIDE SEQUENCE [LARGE SCALE GENOMIC DNA]</scope>
    <source>
        <strain evidence="4 5">GOMI-1</strain>
    </source>
</reference>
<feature type="binding site" evidence="3">
    <location>
        <position position="292"/>
    </location>
    <ligand>
        <name>Mg(2+)</name>
        <dbReference type="ChEBI" id="CHEBI:18420"/>
        <label>1</label>
    </ligand>
</feature>
<comment type="cofactor">
    <cofactor evidence="3">
        <name>Mg(2+)</name>
        <dbReference type="ChEBI" id="CHEBI:18420"/>
    </cofactor>
    <text evidence="3">Binds 2 magnesium ions per subunit.</text>
</comment>
<name>A0A0P6XPR6_9CHLR</name>
<evidence type="ECO:0000256" key="1">
    <source>
        <dbReference type="ARBA" id="ARBA00010702"/>
    </source>
</evidence>
<dbReference type="OrthoDB" id="9798107at2"/>
<comment type="caution">
    <text evidence="4">The sequence shown here is derived from an EMBL/GenBank/DDBJ whole genome shotgun (WGS) entry which is preliminary data.</text>
</comment>
<organism evidence="4 5">
    <name type="scientific">Bellilinea caldifistulae</name>
    <dbReference type="NCBI Taxonomy" id="360411"/>
    <lineage>
        <taxon>Bacteria</taxon>
        <taxon>Bacillati</taxon>
        <taxon>Chloroflexota</taxon>
        <taxon>Anaerolineae</taxon>
        <taxon>Anaerolineales</taxon>
        <taxon>Anaerolineaceae</taxon>
        <taxon>Bellilinea</taxon>
    </lineage>
</organism>
<dbReference type="RefSeq" id="WP_061914913.1">
    <property type="nucleotide sequence ID" value="NZ_DF967971.1"/>
</dbReference>
<feature type="binding site" evidence="3">
    <location>
        <position position="294"/>
    </location>
    <ligand>
        <name>Mg(2+)</name>
        <dbReference type="ChEBI" id="CHEBI:18420"/>
        <label>1</label>
    </ligand>
</feature>
<dbReference type="InterPro" id="IPR050792">
    <property type="entry name" value="ADP-ribosylglycohydrolase"/>
</dbReference>
<dbReference type="InterPro" id="IPR036705">
    <property type="entry name" value="Ribosyl_crysJ1_sf"/>
</dbReference>
<accession>A0A0P6XPR6</accession>
<feature type="binding site" evidence="3">
    <location>
        <position position="65"/>
    </location>
    <ligand>
        <name>Mg(2+)</name>
        <dbReference type="ChEBI" id="CHEBI:18420"/>
        <label>1</label>
    </ligand>
</feature>
<gene>
    <name evidence="4" type="ORF">AC812_16455</name>
</gene>
<feature type="binding site" evidence="3">
    <location>
        <position position="66"/>
    </location>
    <ligand>
        <name>Mg(2+)</name>
        <dbReference type="ChEBI" id="CHEBI:18420"/>
        <label>1</label>
    </ligand>
</feature>
<evidence type="ECO:0000256" key="3">
    <source>
        <dbReference type="PIRSR" id="PIRSR605502-1"/>
    </source>
</evidence>
<keyword evidence="3" id="KW-0479">Metal-binding</keyword>
<dbReference type="InterPro" id="IPR005502">
    <property type="entry name" value="Ribosyl_crysJ1"/>
</dbReference>
<comment type="similarity">
    <text evidence="1">Belongs to the ADP-ribosylglycohydrolase family.</text>
</comment>
<dbReference type="STRING" id="360411.AC812_16455"/>
<sequence length="350" mass="36830">MNKEFLFNHILGGLAGALIGDAMGSATETLTLEEINSRFGGRVTDFYSPGEGTFASGRKAGQITDDTSQMLKIIHAIIENNGKISVELVSNQLLEWAKQDELFSRFAGPTTKKAIELLRAGHDPYKTGIAEKMGMGISNGAAMKIAPAGWLNPGDLDKAVEDAVILCIPTHNADVAFAGAGAVAAAIAESLKPNSNILTVLDASVYGAKKGYEIGKKQSIVLRSPSMVSRITLAAEIAISNEDFFTACEKLASVIGCGLPLIEAVPFAIGVFLASRGDPNLAIIGSVNMGGDADTTSTITGAITGTFAGIAKFNPETYRKVVKANDFDPEKIASDLAEIALRKEVKIHLD</sequence>
<evidence type="ECO:0000313" key="5">
    <source>
        <dbReference type="Proteomes" id="UP000050514"/>
    </source>
</evidence>
<keyword evidence="3" id="KW-0460">Magnesium</keyword>
<dbReference type="GO" id="GO:0016787">
    <property type="term" value="F:hydrolase activity"/>
    <property type="evidence" value="ECO:0007669"/>
    <property type="project" value="UniProtKB-KW"/>
</dbReference>
<dbReference type="GO" id="GO:0046872">
    <property type="term" value="F:metal ion binding"/>
    <property type="evidence" value="ECO:0007669"/>
    <property type="project" value="UniProtKB-KW"/>
</dbReference>
<dbReference type="Gene3D" id="1.10.4080.10">
    <property type="entry name" value="ADP-ribosylation/Crystallin J1"/>
    <property type="match status" value="1"/>
</dbReference>
<keyword evidence="2" id="KW-0378">Hydrolase</keyword>
<dbReference type="AlphaFoldDB" id="A0A0P6XPR6"/>